<proteinExistence type="predicted"/>
<dbReference type="AlphaFoldDB" id="A0A2N5V0Z8"/>
<evidence type="ECO:0000313" key="2">
    <source>
        <dbReference type="Proteomes" id="UP000235392"/>
    </source>
</evidence>
<evidence type="ECO:0000313" key="1">
    <source>
        <dbReference type="EMBL" id="PLW43675.1"/>
    </source>
</evidence>
<name>A0A2N5V0Z8_9BASI</name>
<accession>A0A2N5V0Z8</accession>
<dbReference type="Proteomes" id="UP000235392">
    <property type="component" value="Unassembled WGS sequence"/>
</dbReference>
<sequence length="120" mass="13323">MSAPSFYNQPVIDRVFYSTPVMSSCFSEIDKLPDNLPAPLSFPMGLIAPPGSGTNDDPATPSDFITGDKMIRQSSIDFDAPNPNPYVEPEDNRVVIDIHIDYVIYLEIFFGSNQVLSKYV</sequence>
<protein>
    <submittedName>
        <fullName evidence="1">Uncharacterized protein</fullName>
    </submittedName>
</protein>
<comment type="caution">
    <text evidence="1">The sequence shown here is derived from an EMBL/GenBank/DDBJ whole genome shotgun (WGS) entry which is preliminary data.</text>
</comment>
<dbReference type="EMBL" id="PGCI01000065">
    <property type="protein sequence ID" value="PLW43675.1"/>
    <property type="molecule type" value="Genomic_DNA"/>
</dbReference>
<organism evidence="1 2">
    <name type="scientific">Puccinia coronata f. sp. avenae</name>
    <dbReference type="NCBI Taxonomy" id="200324"/>
    <lineage>
        <taxon>Eukaryota</taxon>
        <taxon>Fungi</taxon>
        <taxon>Dikarya</taxon>
        <taxon>Basidiomycota</taxon>
        <taxon>Pucciniomycotina</taxon>
        <taxon>Pucciniomycetes</taxon>
        <taxon>Pucciniales</taxon>
        <taxon>Pucciniaceae</taxon>
        <taxon>Puccinia</taxon>
    </lineage>
</organism>
<gene>
    <name evidence="1" type="ORF">PCASD_08260</name>
</gene>
<reference evidence="1 2" key="1">
    <citation type="submission" date="2017-11" db="EMBL/GenBank/DDBJ databases">
        <title>De novo assembly and phasing of dikaryotic genomes from two isolates of Puccinia coronata f. sp. avenae, the causal agent of oat crown rust.</title>
        <authorList>
            <person name="Miller M.E."/>
            <person name="Zhang Y."/>
            <person name="Omidvar V."/>
            <person name="Sperschneider J."/>
            <person name="Schwessinger B."/>
            <person name="Raley C."/>
            <person name="Palmer J.M."/>
            <person name="Garnica D."/>
            <person name="Upadhyaya N."/>
            <person name="Rathjen J."/>
            <person name="Taylor J.M."/>
            <person name="Park R.F."/>
            <person name="Dodds P.N."/>
            <person name="Hirsch C.D."/>
            <person name="Kianian S.F."/>
            <person name="Figueroa M."/>
        </authorList>
    </citation>
    <scope>NUCLEOTIDE SEQUENCE [LARGE SCALE GENOMIC DNA]</scope>
    <source>
        <strain evidence="1">12SD80</strain>
    </source>
</reference>